<accession>A0AAV9ZW48</accession>
<organism evidence="1 2">
    <name type="scientific">Favolaschia claudopus</name>
    <dbReference type="NCBI Taxonomy" id="2862362"/>
    <lineage>
        <taxon>Eukaryota</taxon>
        <taxon>Fungi</taxon>
        <taxon>Dikarya</taxon>
        <taxon>Basidiomycota</taxon>
        <taxon>Agaricomycotina</taxon>
        <taxon>Agaricomycetes</taxon>
        <taxon>Agaricomycetidae</taxon>
        <taxon>Agaricales</taxon>
        <taxon>Marasmiineae</taxon>
        <taxon>Mycenaceae</taxon>
        <taxon>Favolaschia</taxon>
    </lineage>
</organism>
<sequence>MPQLTMDPNLESCPDFSLDFYQTLRSQLAQGLGMTEDEAAQKMADSWKLDHDARVQTWAGHALAPSSLLPRPSQFAKKKVANYDFVDLWYFTYAGCVDAAKSNRGVTSEDTYGITRSDDMLALAPVSLSKPSDKMEAAKWPKEYIMALAEFFFHIDSHPMRHEKHGEKTLLLFQARVPSYANRERSKLFAVVQVRSRALELYGI</sequence>
<protein>
    <submittedName>
        <fullName evidence="1">Uncharacterized protein</fullName>
    </submittedName>
</protein>
<gene>
    <name evidence="1" type="ORF">R3P38DRAFT_3329955</name>
</gene>
<evidence type="ECO:0000313" key="2">
    <source>
        <dbReference type="Proteomes" id="UP001362999"/>
    </source>
</evidence>
<comment type="caution">
    <text evidence="1">The sequence shown here is derived from an EMBL/GenBank/DDBJ whole genome shotgun (WGS) entry which is preliminary data.</text>
</comment>
<dbReference type="AlphaFoldDB" id="A0AAV9ZW48"/>
<evidence type="ECO:0000313" key="1">
    <source>
        <dbReference type="EMBL" id="KAK6993198.1"/>
    </source>
</evidence>
<keyword evidence="2" id="KW-1185">Reference proteome</keyword>
<reference evidence="1 2" key="1">
    <citation type="journal article" date="2024" name="J Genomics">
        <title>Draft genome sequencing and assembly of Favolaschia claudopus CIRM-BRFM 2984 isolated from oak limbs.</title>
        <authorList>
            <person name="Navarro D."/>
            <person name="Drula E."/>
            <person name="Chaduli D."/>
            <person name="Cazenave R."/>
            <person name="Ahrendt S."/>
            <person name="Wang J."/>
            <person name="Lipzen A."/>
            <person name="Daum C."/>
            <person name="Barry K."/>
            <person name="Grigoriev I.V."/>
            <person name="Favel A."/>
            <person name="Rosso M.N."/>
            <person name="Martin F."/>
        </authorList>
    </citation>
    <scope>NUCLEOTIDE SEQUENCE [LARGE SCALE GENOMIC DNA]</scope>
    <source>
        <strain evidence="1 2">CIRM-BRFM 2984</strain>
    </source>
</reference>
<name>A0AAV9ZW48_9AGAR</name>
<dbReference type="Proteomes" id="UP001362999">
    <property type="component" value="Unassembled WGS sequence"/>
</dbReference>
<proteinExistence type="predicted"/>
<dbReference type="EMBL" id="JAWWNJ010000103">
    <property type="protein sequence ID" value="KAK6993198.1"/>
    <property type="molecule type" value="Genomic_DNA"/>
</dbReference>